<dbReference type="EMBL" id="JGYV01000001">
    <property type="protein sequence ID" value="KFI65876.1"/>
    <property type="molecule type" value="Genomic_DNA"/>
</dbReference>
<name>A0A087B4C6_9BIFI</name>
<evidence type="ECO:0000313" key="2">
    <source>
        <dbReference type="Proteomes" id="UP000029067"/>
    </source>
</evidence>
<reference evidence="1 2" key="1">
    <citation type="submission" date="2014-03" db="EMBL/GenBank/DDBJ databases">
        <title>Genomics of Bifidobacteria.</title>
        <authorList>
            <person name="Ventura M."/>
            <person name="Milani C."/>
            <person name="Lugli G.A."/>
        </authorList>
    </citation>
    <scope>NUCLEOTIDE SEQUENCE [LARGE SCALE GENOMIC DNA]</scope>
    <source>
        <strain evidence="1 2">LMG 10738</strain>
    </source>
</reference>
<sequence>MTTATFTTYTADQLFDQAAAYFEAWAGNEYADTTPDRETGRVGMFTGTEAIDVWVEVDEYGTTASFTWKITSQDPDEALAEGKTGSIEFSGELDDNGTDEALAQAFDDYLVPDWDSVKRDLDAQD</sequence>
<protein>
    <submittedName>
        <fullName evidence="1">Uncharacterized protein</fullName>
    </submittedName>
</protein>
<evidence type="ECO:0000313" key="1">
    <source>
        <dbReference type="EMBL" id="KFI65876.1"/>
    </source>
</evidence>
<dbReference type="STRING" id="1688.BCUN_0371"/>
<organism evidence="1 2">
    <name type="scientific">Bifidobacterium cuniculi</name>
    <dbReference type="NCBI Taxonomy" id="1688"/>
    <lineage>
        <taxon>Bacteria</taxon>
        <taxon>Bacillati</taxon>
        <taxon>Actinomycetota</taxon>
        <taxon>Actinomycetes</taxon>
        <taxon>Bifidobacteriales</taxon>
        <taxon>Bifidobacteriaceae</taxon>
        <taxon>Bifidobacterium</taxon>
    </lineage>
</organism>
<gene>
    <name evidence="1" type="ORF">BCUN_0371</name>
</gene>
<comment type="caution">
    <text evidence="1">The sequence shown here is derived from an EMBL/GenBank/DDBJ whole genome shotgun (WGS) entry which is preliminary data.</text>
</comment>
<dbReference type="AlphaFoldDB" id="A0A087B4C6"/>
<dbReference type="Proteomes" id="UP000029067">
    <property type="component" value="Unassembled WGS sequence"/>
</dbReference>
<dbReference type="RefSeq" id="WP_033518462.1">
    <property type="nucleotide sequence ID" value="NZ_JGYV01000001.1"/>
</dbReference>
<proteinExistence type="predicted"/>
<accession>A0A087B4C6</accession>
<keyword evidence="2" id="KW-1185">Reference proteome</keyword>